<dbReference type="GO" id="GO:0016413">
    <property type="term" value="F:O-acetyltransferase activity"/>
    <property type="evidence" value="ECO:0007669"/>
    <property type="project" value="UniProtKB-ARBA"/>
</dbReference>
<protein>
    <submittedName>
        <fullName evidence="6">Putative maltose O-acetyltransferase</fullName>
    </submittedName>
</protein>
<dbReference type="PANTHER" id="PTHR23416:SF23">
    <property type="entry name" value="ACETYLTRANSFERASE C18B11.09C-RELATED"/>
    <property type="match status" value="1"/>
</dbReference>
<evidence type="ECO:0000256" key="2">
    <source>
        <dbReference type="ARBA" id="ARBA00022679"/>
    </source>
</evidence>
<reference evidence="6 7" key="1">
    <citation type="journal article" date="2010" name="J. Bacteriol.">
        <title>Genome sequence of Lentisphaera araneosa HTCC2155T, the type species of the order Lentisphaerales in the phylum Lentisphaerae.</title>
        <authorList>
            <person name="Thrash J.C."/>
            <person name="Cho J.C."/>
            <person name="Vergin K.L."/>
            <person name="Morris R.M."/>
            <person name="Giovannoni S.J."/>
        </authorList>
    </citation>
    <scope>NUCLEOTIDE SEQUENCE [LARGE SCALE GENOMIC DNA]</scope>
    <source>
        <strain evidence="6 7">HTCC2155</strain>
    </source>
</reference>
<organism evidence="6 7">
    <name type="scientific">Lentisphaera araneosa HTCC2155</name>
    <dbReference type="NCBI Taxonomy" id="313628"/>
    <lineage>
        <taxon>Bacteria</taxon>
        <taxon>Pseudomonadati</taxon>
        <taxon>Lentisphaerota</taxon>
        <taxon>Lentisphaeria</taxon>
        <taxon>Lentisphaerales</taxon>
        <taxon>Lentisphaeraceae</taxon>
        <taxon>Lentisphaera</taxon>
    </lineage>
</organism>
<dbReference type="InterPro" id="IPR051159">
    <property type="entry name" value="Hexapeptide_acetyltransf"/>
</dbReference>
<dbReference type="STRING" id="313628.LNTAR_06574"/>
<dbReference type="PROSITE" id="PS00101">
    <property type="entry name" value="HEXAPEP_TRANSFERASES"/>
    <property type="match status" value="1"/>
</dbReference>
<dbReference type="CDD" id="cd03357">
    <property type="entry name" value="LbH_MAT_GAT"/>
    <property type="match status" value="1"/>
</dbReference>
<comment type="similarity">
    <text evidence="1">Belongs to the transferase hexapeptide repeat family.</text>
</comment>
<keyword evidence="4" id="KW-0012">Acyltransferase</keyword>
<dbReference type="AlphaFoldDB" id="A6DNE1"/>
<keyword evidence="7" id="KW-1185">Reference proteome</keyword>
<dbReference type="Gene3D" id="2.160.10.10">
    <property type="entry name" value="Hexapeptide repeat proteins"/>
    <property type="match status" value="1"/>
</dbReference>
<dbReference type="InterPro" id="IPR011004">
    <property type="entry name" value="Trimer_LpxA-like_sf"/>
</dbReference>
<dbReference type="SMART" id="SM01266">
    <property type="entry name" value="Mac"/>
    <property type="match status" value="1"/>
</dbReference>
<dbReference type="Pfam" id="PF00132">
    <property type="entry name" value="Hexapep"/>
    <property type="match status" value="1"/>
</dbReference>
<dbReference type="InterPro" id="IPR024688">
    <property type="entry name" value="Mac_dom"/>
</dbReference>
<dbReference type="eggNOG" id="COG0110">
    <property type="taxonomic scope" value="Bacteria"/>
</dbReference>
<gene>
    <name evidence="6" type="ORF">LNTAR_06574</name>
</gene>
<dbReference type="FunFam" id="2.160.10.10:FF:000008">
    <property type="entry name" value="Maltose O-acetyltransferase"/>
    <property type="match status" value="1"/>
</dbReference>
<name>A6DNE1_9BACT</name>
<accession>A6DNE1</accession>
<dbReference type="RefSeq" id="WP_007279380.1">
    <property type="nucleotide sequence ID" value="NZ_ABCK01000013.1"/>
</dbReference>
<dbReference type="SUPFAM" id="SSF51161">
    <property type="entry name" value="Trimeric LpxA-like enzymes"/>
    <property type="match status" value="1"/>
</dbReference>
<dbReference type="Proteomes" id="UP000004947">
    <property type="component" value="Unassembled WGS sequence"/>
</dbReference>
<evidence type="ECO:0000259" key="5">
    <source>
        <dbReference type="SMART" id="SM01266"/>
    </source>
</evidence>
<dbReference type="OrthoDB" id="9812571at2"/>
<evidence type="ECO:0000313" key="7">
    <source>
        <dbReference type="Proteomes" id="UP000004947"/>
    </source>
</evidence>
<comment type="caution">
    <text evidence="6">The sequence shown here is derived from an EMBL/GenBank/DDBJ whole genome shotgun (WGS) entry which is preliminary data.</text>
</comment>
<keyword evidence="2 6" id="KW-0808">Transferase</keyword>
<dbReference type="InterPro" id="IPR018357">
    <property type="entry name" value="Hexapep_transf_CS"/>
</dbReference>
<evidence type="ECO:0000256" key="1">
    <source>
        <dbReference type="ARBA" id="ARBA00007274"/>
    </source>
</evidence>
<keyword evidence="3" id="KW-0677">Repeat</keyword>
<feature type="domain" description="Maltose/galactoside acetyltransferase" evidence="5">
    <location>
        <begin position="4"/>
        <end position="58"/>
    </location>
</feature>
<dbReference type="Pfam" id="PF12464">
    <property type="entry name" value="Mac"/>
    <property type="match status" value="1"/>
</dbReference>
<sequence>MTEKEKMLAGKLFDPADTQLFDERQNARRLCRLLNESTETEMDKRKAILKELFKSNEEPPWIELPFRCDYGSNISFGKKVFLNFDCVILDTAKIHIGDYVLIGPKVQITAPQHPIDPEQRRTYFETSAEINIHNDVWLGSGSIICPGVTIGEGSVIGAGSVVTKDIPAGVVAVGNPCKVLRPICPEDKVSPQ</sequence>
<evidence type="ECO:0000313" key="6">
    <source>
        <dbReference type="EMBL" id="EDM26889.1"/>
    </source>
</evidence>
<dbReference type="InterPro" id="IPR001451">
    <property type="entry name" value="Hexapep"/>
</dbReference>
<evidence type="ECO:0000256" key="3">
    <source>
        <dbReference type="ARBA" id="ARBA00022737"/>
    </source>
</evidence>
<evidence type="ECO:0000256" key="4">
    <source>
        <dbReference type="ARBA" id="ARBA00023315"/>
    </source>
</evidence>
<proteinExistence type="inferred from homology"/>
<dbReference type="EMBL" id="ABCK01000013">
    <property type="protein sequence ID" value="EDM26889.1"/>
    <property type="molecule type" value="Genomic_DNA"/>
</dbReference>
<dbReference type="PANTHER" id="PTHR23416">
    <property type="entry name" value="SIALIC ACID SYNTHASE-RELATED"/>
    <property type="match status" value="1"/>
</dbReference>